<dbReference type="Gene3D" id="2.60.120.260">
    <property type="entry name" value="Galactose-binding domain-like"/>
    <property type="match status" value="1"/>
</dbReference>
<comment type="caution">
    <text evidence="3">The sequence shown here is derived from an EMBL/GenBank/DDBJ whole genome shotgun (WGS) entry which is preliminary data.</text>
</comment>
<feature type="chain" id="PRO_5020369073" evidence="1">
    <location>
        <begin position="24"/>
        <end position="198"/>
    </location>
</feature>
<dbReference type="SUPFAM" id="SSF49785">
    <property type="entry name" value="Galactose-binding domain-like"/>
    <property type="match status" value="1"/>
</dbReference>
<evidence type="ECO:0000256" key="1">
    <source>
        <dbReference type="SAM" id="SignalP"/>
    </source>
</evidence>
<keyword evidence="1" id="KW-0732">Signal</keyword>
<keyword evidence="4" id="KW-1185">Reference proteome</keyword>
<dbReference type="Proteomes" id="UP000292120">
    <property type="component" value="Unassembled WGS sequence"/>
</dbReference>
<dbReference type="InterPro" id="IPR000421">
    <property type="entry name" value="FA58C"/>
</dbReference>
<reference evidence="3 4" key="1">
    <citation type="submission" date="2019-02" db="EMBL/GenBank/DDBJ databases">
        <title>Aquabacterium sp. strain KMB7.</title>
        <authorList>
            <person name="Chen W.-M."/>
        </authorList>
    </citation>
    <scope>NUCLEOTIDE SEQUENCE [LARGE SCALE GENOMIC DNA]</scope>
    <source>
        <strain evidence="3 4">KMB7</strain>
    </source>
</reference>
<organism evidence="3 4">
    <name type="scientific">Aquabacterium lacunae</name>
    <dbReference type="NCBI Taxonomy" id="2528630"/>
    <lineage>
        <taxon>Bacteria</taxon>
        <taxon>Pseudomonadati</taxon>
        <taxon>Pseudomonadota</taxon>
        <taxon>Betaproteobacteria</taxon>
        <taxon>Burkholderiales</taxon>
        <taxon>Aquabacterium</taxon>
    </lineage>
</organism>
<dbReference type="NCBIfam" id="TIGR02595">
    <property type="entry name" value="PEP_CTERM"/>
    <property type="match status" value="1"/>
</dbReference>
<protein>
    <submittedName>
        <fullName evidence="3">Discoidin domain-containing protein</fullName>
    </submittedName>
</protein>
<dbReference type="RefSeq" id="WP_130967939.1">
    <property type="nucleotide sequence ID" value="NZ_SIXI01000003.1"/>
</dbReference>
<dbReference type="InterPro" id="IPR013424">
    <property type="entry name" value="Ice-binding_C"/>
</dbReference>
<evidence type="ECO:0000313" key="4">
    <source>
        <dbReference type="Proteomes" id="UP000292120"/>
    </source>
</evidence>
<sequence length="198" mass="20764">MVRNFTHLCGLVGILALSAGAHAATITPTSVSGSGVYSGALSELTDGIYPADYSLWNAPGTVSWVGTAPTFVFDLGQLYTLKDITLTVDNNDYYFLQVSTNGSQWNALTTVLAFDGPVTSGMDTFSSETGSPDYSAFIDFQPQTVRYVRLSAVGGDELYSVGEVSFQGAAAVPEPQAIALMLAGVGVAGVAARRKRQS</sequence>
<proteinExistence type="predicted"/>
<dbReference type="InterPro" id="IPR008979">
    <property type="entry name" value="Galactose-bd-like_sf"/>
</dbReference>
<feature type="signal peptide" evidence="1">
    <location>
        <begin position="1"/>
        <end position="23"/>
    </location>
</feature>
<feature type="domain" description="F5/8 type C" evidence="2">
    <location>
        <begin position="9"/>
        <end position="169"/>
    </location>
</feature>
<dbReference type="EMBL" id="SIXI01000003">
    <property type="protein sequence ID" value="TBO31485.1"/>
    <property type="molecule type" value="Genomic_DNA"/>
</dbReference>
<dbReference type="AlphaFoldDB" id="A0A4Q9GZ37"/>
<dbReference type="PROSITE" id="PS50022">
    <property type="entry name" value="FA58C_3"/>
    <property type="match status" value="1"/>
</dbReference>
<gene>
    <name evidence="3" type="ORF">EYS42_09670</name>
</gene>
<dbReference type="OrthoDB" id="9181627at2"/>
<evidence type="ECO:0000259" key="2">
    <source>
        <dbReference type="PROSITE" id="PS50022"/>
    </source>
</evidence>
<accession>A0A4Q9GZ37</accession>
<dbReference type="Pfam" id="PF07589">
    <property type="entry name" value="PEP-CTERM"/>
    <property type="match status" value="1"/>
</dbReference>
<name>A0A4Q9GZ37_9BURK</name>
<dbReference type="Pfam" id="PF00754">
    <property type="entry name" value="F5_F8_type_C"/>
    <property type="match status" value="1"/>
</dbReference>
<evidence type="ECO:0000313" key="3">
    <source>
        <dbReference type="EMBL" id="TBO31485.1"/>
    </source>
</evidence>